<gene>
    <name evidence="7" type="ORF">Thert_00300</name>
</gene>
<feature type="active site" description="Proton donor" evidence="4">
    <location>
        <position position="82"/>
    </location>
</feature>
<reference evidence="7 8" key="1">
    <citation type="submission" date="2016-08" db="EMBL/GenBank/DDBJ databases">
        <title>A novel genetic cassette of butanologenic Thermoanaerobacterium thermosaccharolyticum that directly convert cellulose to butanol.</title>
        <authorList>
            <person name="Li T."/>
            <person name="He J."/>
        </authorList>
    </citation>
    <scope>NUCLEOTIDE SEQUENCE [LARGE SCALE GENOMIC DNA]</scope>
    <source>
        <strain evidence="7 8">TG57</strain>
    </source>
</reference>
<evidence type="ECO:0000313" key="8">
    <source>
        <dbReference type="Proteomes" id="UP000214975"/>
    </source>
</evidence>
<dbReference type="PIRSF" id="PIRSF001359">
    <property type="entry name" value="F_bP_aldolase_II"/>
    <property type="match status" value="1"/>
</dbReference>
<feature type="binding site" evidence="6">
    <location>
        <position position="180"/>
    </location>
    <ligand>
        <name>Zn(2+)</name>
        <dbReference type="ChEBI" id="CHEBI:29105"/>
        <label>1</label>
        <note>catalytic</note>
    </ligand>
</feature>
<keyword evidence="2 6" id="KW-0862">Zinc</keyword>
<evidence type="ECO:0000313" key="7">
    <source>
        <dbReference type="EMBL" id="AST56521.1"/>
    </source>
</evidence>
<keyword evidence="1 6" id="KW-0479">Metal-binding</keyword>
<feature type="binding site" evidence="6">
    <location>
        <position position="104"/>
    </location>
    <ligand>
        <name>Zn(2+)</name>
        <dbReference type="ChEBI" id="CHEBI:29105"/>
        <label>2</label>
    </ligand>
</feature>
<dbReference type="NCBIfam" id="TIGR00167">
    <property type="entry name" value="cbbA"/>
    <property type="match status" value="1"/>
</dbReference>
<dbReference type="Pfam" id="PF01116">
    <property type="entry name" value="F_bP_aldolase"/>
    <property type="match status" value="1"/>
</dbReference>
<dbReference type="GO" id="GO:0006096">
    <property type="term" value="P:glycolytic process"/>
    <property type="evidence" value="ECO:0007669"/>
    <property type="project" value="InterPro"/>
</dbReference>
<evidence type="ECO:0000256" key="6">
    <source>
        <dbReference type="PIRSR" id="PIRSR001359-3"/>
    </source>
</evidence>
<evidence type="ECO:0000256" key="2">
    <source>
        <dbReference type="ARBA" id="ARBA00022833"/>
    </source>
</evidence>
<dbReference type="Gene3D" id="3.20.20.70">
    <property type="entry name" value="Aldolase class I"/>
    <property type="match status" value="1"/>
</dbReference>
<dbReference type="CDD" id="cd00947">
    <property type="entry name" value="TBP_aldolase_IIB"/>
    <property type="match status" value="1"/>
</dbReference>
<dbReference type="PANTHER" id="PTHR30304">
    <property type="entry name" value="D-TAGATOSE-1,6-BISPHOSPHATE ALDOLASE"/>
    <property type="match status" value="1"/>
</dbReference>
<feature type="binding site" evidence="5">
    <location>
        <position position="181"/>
    </location>
    <ligand>
        <name>dihydroxyacetone phosphate</name>
        <dbReference type="ChEBI" id="CHEBI:57642"/>
    </ligand>
</feature>
<evidence type="ECO:0000256" key="5">
    <source>
        <dbReference type="PIRSR" id="PIRSR001359-2"/>
    </source>
</evidence>
<dbReference type="NCBIfam" id="NF009374">
    <property type="entry name" value="PRK12737.1"/>
    <property type="match status" value="1"/>
</dbReference>
<accession>A0A223HVK6</accession>
<protein>
    <submittedName>
        <fullName evidence="7">D-tagatose-bisphosphate aldolase</fullName>
    </submittedName>
</protein>
<dbReference type="PROSITE" id="PS00806">
    <property type="entry name" value="ALDOLASE_CLASS_II_2"/>
    <property type="match status" value="1"/>
</dbReference>
<keyword evidence="3" id="KW-0456">Lyase</keyword>
<dbReference type="SUPFAM" id="SSF51569">
    <property type="entry name" value="Aldolase"/>
    <property type="match status" value="1"/>
</dbReference>
<comment type="cofactor">
    <cofactor evidence="6">
        <name>Zn(2+)</name>
        <dbReference type="ChEBI" id="CHEBI:29105"/>
    </cofactor>
    <text evidence="6">Binds 2 Zn(2+) ions per subunit. One is catalytic and the other provides a structural contribution.</text>
</comment>
<dbReference type="InterPro" id="IPR000771">
    <property type="entry name" value="FBA_II"/>
</dbReference>
<dbReference type="InterPro" id="IPR011289">
    <property type="entry name" value="Fruc_bis_ald_class-2"/>
</dbReference>
<dbReference type="InterPro" id="IPR050246">
    <property type="entry name" value="Class_II_FBP_aldolase"/>
</dbReference>
<dbReference type="RefSeq" id="WP_094396755.1">
    <property type="nucleotide sequence ID" value="NZ_CP016893.1"/>
</dbReference>
<feature type="binding site" evidence="5">
    <location>
        <begin position="209"/>
        <end position="211"/>
    </location>
    <ligand>
        <name>dihydroxyacetone phosphate</name>
        <dbReference type="ChEBI" id="CHEBI:57642"/>
    </ligand>
</feature>
<dbReference type="GO" id="GO:0008270">
    <property type="term" value="F:zinc ion binding"/>
    <property type="evidence" value="ECO:0007669"/>
    <property type="project" value="InterPro"/>
</dbReference>
<evidence type="ECO:0000256" key="1">
    <source>
        <dbReference type="ARBA" id="ARBA00022723"/>
    </source>
</evidence>
<dbReference type="GO" id="GO:0004332">
    <property type="term" value="F:fructose-bisphosphate aldolase activity"/>
    <property type="evidence" value="ECO:0007669"/>
    <property type="project" value="InterPro"/>
</dbReference>
<proteinExistence type="predicted"/>
<evidence type="ECO:0000256" key="3">
    <source>
        <dbReference type="ARBA" id="ARBA00023239"/>
    </source>
</evidence>
<feature type="binding site" evidence="5">
    <location>
        <begin position="230"/>
        <end position="233"/>
    </location>
    <ligand>
        <name>dihydroxyacetone phosphate</name>
        <dbReference type="ChEBI" id="CHEBI:57642"/>
    </ligand>
</feature>
<sequence>MSLISSKEELFKAMKEKYAVAAFNIHNLETLKAVMQAASEEKSPIILQTTPGTLKHAGVKYIVAIAENAASEYGIPTILHLDHCDNIETIFKCIDLGYTSVMVDGSKLSFEQNVDMVKKVVDYAHKKGVQVEAEIGKVGGTEDDVMVSEYEASLTDPDDAVEFVKRTGIDSLAIAIGTAHGMYKGKPKIDFERLRVIRGLVDIPLVLHGASDVPDEMIRKAVSYGINKINIATDLKNAFGKALKEFFKDNPDEYDPRKYFMPAIDAAKQVAKSKIKLAGCNNKV</sequence>
<dbReference type="NCBIfam" id="NF006626">
    <property type="entry name" value="PRK09195.1"/>
    <property type="match status" value="1"/>
</dbReference>
<dbReference type="Proteomes" id="UP000214975">
    <property type="component" value="Chromosome"/>
</dbReference>
<name>A0A223HVK6_THETR</name>
<dbReference type="AlphaFoldDB" id="A0A223HVK6"/>
<dbReference type="NCBIfam" id="TIGR01859">
    <property type="entry name" value="fruc_bis_ald"/>
    <property type="match status" value="1"/>
</dbReference>
<feature type="binding site" evidence="6">
    <location>
        <position position="83"/>
    </location>
    <ligand>
        <name>Zn(2+)</name>
        <dbReference type="ChEBI" id="CHEBI:29105"/>
        <label>1</label>
        <note>catalytic</note>
    </ligand>
</feature>
<evidence type="ECO:0000256" key="4">
    <source>
        <dbReference type="PIRSR" id="PIRSR001359-1"/>
    </source>
</evidence>
<feature type="binding site" evidence="6">
    <location>
        <position position="134"/>
    </location>
    <ligand>
        <name>Zn(2+)</name>
        <dbReference type="ChEBI" id="CHEBI:29105"/>
        <label>2</label>
    </ligand>
</feature>
<feature type="binding site" evidence="6">
    <location>
        <position position="208"/>
    </location>
    <ligand>
        <name>Zn(2+)</name>
        <dbReference type="ChEBI" id="CHEBI:29105"/>
        <label>1</label>
        <note>catalytic</note>
    </ligand>
</feature>
<organism evidence="7 8">
    <name type="scientific">Thermoanaerobacterium thermosaccharolyticum</name>
    <name type="common">Clostridium thermosaccharolyticum</name>
    <dbReference type="NCBI Taxonomy" id="1517"/>
    <lineage>
        <taxon>Bacteria</taxon>
        <taxon>Bacillati</taxon>
        <taxon>Bacillota</taxon>
        <taxon>Clostridia</taxon>
        <taxon>Thermoanaerobacterales</taxon>
        <taxon>Thermoanaerobacteraceae</taxon>
        <taxon>Thermoanaerobacterium</taxon>
    </lineage>
</organism>
<dbReference type="InterPro" id="IPR013785">
    <property type="entry name" value="Aldolase_TIM"/>
</dbReference>
<dbReference type="EMBL" id="CP016893">
    <property type="protein sequence ID" value="AST56521.1"/>
    <property type="molecule type" value="Genomic_DNA"/>
</dbReference>
<dbReference type="PANTHER" id="PTHR30304:SF0">
    <property type="entry name" value="D-TAGATOSE-1,6-BISPHOSPHATE ALDOLASE SUBUNIT GATY-RELATED"/>
    <property type="match status" value="1"/>
</dbReference>
<dbReference type="GO" id="GO:0030388">
    <property type="term" value="P:fructose 1,6-bisphosphate metabolic process"/>
    <property type="evidence" value="ECO:0007669"/>
    <property type="project" value="InterPro"/>
</dbReference>